<dbReference type="PANTHER" id="PTHR43777">
    <property type="entry name" value="MOLYBDENUM COFACTOR CYTIDYLYLTRANSFERASE"/>
    <property type="match status" value="1"/>
</dbReference>
<protein>
    <submittedName>
        <fullName evidence="2">4-diphosphocytidyl-2C-methyl-D-erythritol synthase</fullName>
    </submittedName>
</protein>
<accession>A0A2S7IRJ4</accession>
<comment type="caution">
    <text evidence="2">The sequence shown here is derived from an EMBL/GenBank/DDBJ whole genome shotgun (WGS) entry which is preliminary data.</text>
</comment>
<gene>
    <name evidence="2" type="ORF">C5O19_11995</name>
</gene>
<feature type="domain" description="MobA-like NTP transferase" evidence="1">
    <location>
        <begin position="6"/>
        <end position="167"/>
    </location>
</feature>
<organism evidence="2 3">
    <name type="scientific">Siphonobacter curvatus</name>
    <dbReference type="NCBI Taxonomy" id="2094562"/>
    <lineage>
        <taxon>Bacteria</taxon>
        <taxon>Pseudomonadati</taxon>
        <taxon>Bacteroidota</taxon>
        <taxon>Cytophagia</taxon>
        <taxon>Cytophagales</taxon>
        <taxon>Cytophagaceae</taxon>
        <taxon>Siphonobacter</taxon>
    </lineage>
</organism>
<evidence type="ECO:0000313" key="3">
    <source>
        <dbReference type="Proteomes" id="UP000239590"/>
    </source>
</evidence>
<sequence>MKVQLAILAAGRSSRLGRPKQLIEWDEQTLLCRVTQTALRVHASETSVCIITGAYAEQVAATVADLPVTVLYNMDWSEGMAASVRVATAYAIEQQADALLFLLTDQPHLTTSVLEEILNLYSGKADSIVVSDYGSDWGVPMLFGSDHFSELLTLEGDRGAKPLAKKYASHLKKVVFPLGSVDIDTEEDWKRFAKSAFNA</sequence>
<dbReference type="InterPro" id="IPR025877">
    <property type="entry name" value="MobA-like_NTP_Trfase"/>
</dbReference>
<dbReference type="Gene3D" id="3.90.550.10">
    <property type="entry name" value="Spore Coat Polysaccharide Biosynthesis Protein SpsA, Chain A"/>
    <property type="match status" value="1"/>
</dbReference>
<dbReference type="PANTHER" id="PTHR43777:SF1">
    <property type="entry name" value="MOLYBDENUM COFACTOR CYTIDYLYLTRANSFERASE"/>
    <property type="match status" value="1"/>
</dbReference>
<dbReference type="SUPFAM" id="SSF53448">
    <property type="entry name" value="Nucleotide-diphospho-sugar transferases"/>
    <property type="match status" value="1"/>
</dbReference>
<reference evidence="3" key="1">
    <citation type="submission" date="2018-02" db="EMBL/GenBank/DDBJ databases">
        <title>Genome sequencing of Solimonas sp. HR-BB.</title>
        <authorList>
            <person name="Lee Y."/>
            <person name="Jeon C.O."/>
        </authorList>
    </citation>
    <scope>NUCLEOTIDE SEQUENCE [LARGE SCALE GENOMIC DNA]</scope>
    <source>
        <strain evidence="3">HR-U</strain>
    </source>
</reference>
<dbReference type="Proteomes" id="UP000239590">
    <property type="component" value="Unassembled WGS sequence"/>
</dbReference>
<dbReference type="GO" id="GO:0016779">
    <property type="term" value="F:nucleotidyltransferase activity"/>
    <property type="evidence" value="ECO:0007669"/>
    <property type="project" value="UniProtKB-ARBA"/>
</dbReference>
<dbReference type="RefSeq" id="WP_104712445.1">
    <property type="nucleotide sequence ID" value="NZ_PTRA01000001.1"/>
</dbReference>
<dbReference type="OrthoDB" id="9779263at2"/>
<dbReference type="AlphaFoldDB" id="A0A2S7IRJ4"/>
<proteinExistence type="predicted"/>
<evidence type="ECO:0000313" key="2">
    <source>
        <dbReference type="EMBL" id="PQA60302.1"/>
    </source>
</evidence>
<dbReference type="EMBL" id="PTRA01000001">
    <property type="protein sequence ID" value="PQA60302.1"/>
    <property type="molecule type" value="Genomic_DNA"/>
</dbReference>
<dbReference type="CDD" id="cd04182">
    <property type="entry name" value="GT_2_like_f"/>
    <property type="match status" value="1"/>
</dbReference>
<dbReference type="InterPro" id="IPR029044">
    <property type="entry name" value="Nucleotide-diphossugar_trans"/>
</dbReference>
<keyword evidence="3" id="KW-1185">Reference proteome</keyword>
<dbReference type="Pfam" id="PF12804">
    <property type="entry name" value="NTP_transf_3"/>
    <property type="match status" value="1"/>
</dbReference>
<name>A0A2S7IRJ4_9BACT</name>
<evidence type="ECO:0000259" key="1">
    <source>
        <dbReference type="Pfam" id="PF12804"/>
    </source>
</evidence>